<evidence type="ECO:0000256" key="4">
    <source>
        <dbReference type="PROSITE-ProRule" id="PRU00529"/>
    </source>
</evidence>
<comment type="caution">
    <text evidence="6">The sequence shown here is derived from an EMBL/GenBank/DDBJ whole genome shotgun (WGS) entry which is preliminary data.</text>
</comment>
<name>A0A553NZ31_TIGCA</name>
<dbReference type="SUPFAM" id="SSF143437">
    <property type="entry name" value="THUMP domain-like"/>
    <property type="match status" value="1"/>
</dbReference>
<evidence type="ECO:0000256" key="1">
    <source>
        <dbReference type="ARBA" id="ARBA00004496"/>
    </source>
</evidence>
<dbReference type="PANTHER" id="PTHR14911:SF13">
    <property type="entry name" value="TRNA (GUANINE(6)-N2)-METHYLTRANSFERASE THUMP3"/>
    <property type="match status" value="1"/>
</dbReference>
<dbReference type="Gene3D" id="3.30.2130.30">
    <property type="match status" value="1"/>
</dbReference>
<dbReference type="GO" id="GO:0043527">
    <property type="term" value="C:tRNA methyltransferase complex"/>
    <property type="evidence" value="ECO:0007669"/>
    <property type="project" value="UniProtKB-ARBA"/>
</dbReference>
<evidence type="ECO:0000256" key="2">
    <source>
        <dbReference type="ARBA" id="ARBA00022603"/>
    </source>
</evidence>
<gene>
    <name evidence="6" type="ORF">TCAL_05436</name>
</gene>
<reference evidence="6 7" key="1">
    <citation type="journal article" date="2018" name="Nat. Ecol. Evol.">
        <title>Genomic signatures of mitonuclear coevolution across populations of Tigriopus californicus.</title>
        <authorList>
            <person name="Barreto F.S."/>
            <person name="Watson E.T."/>
            <person name="Lima T.G."/>
            <person name="Willett C.S."/>
            <person name="Edmands S."/>
            <person name="Li W."/>
            <person name="Burton R.S."/>
        </authorList>
    </citation>
    <scope>NUCLEOTIDE SEQUENCE [LARGE SCALE GENOMIC DNA]</scope>
    <source>
        <strain evidence="6 7">San Diego</strain>
    </source>
</reference>
<dbReference type="GO" id="GO:0030488">
    <property type="term" value="P:tRNA methylation"/>
    <property type="evidence" value="ECO:0007669"/>
    <property type="project" value="TreeGrafter"/>
</dbReference>
<dbReference type="AlphaFoldDB" id="A0A553NZ31"/>
<sequence length="427" mass="46748">MALAVNWSPLVGWTGREPDVVTVECSVVTGFELAAQQEVQDRLGVAAAAIVPHQGRVIFDIAGSQLPQVLSLRTIDNAWILVGVIPQMDLTGPEDETLERLIALLPDLDWPRGLAAWRRIFNRPHLNFDSDQGIDSEPIKRVKIIGDEGDTSPDSIPSFRCTCYRTGTGHAFGSMDAAKAIGGAIQDKFQWRVRMKDFDIEVVVNIDISQVYFGISLTHVSLFKRNIEHFGPTTLRATICSSLLKLANIQPGDVVVDPMCGGGSIPIEGALGYRQGFYLAGDYHELACGRTKDNIQALVTRDNKGLPIDGFQWDVTSIPLKTASVDVFVTDLPFGKRSGSKADNRVLYPRVLLSMARVVKPNSGRAVLLTQDKTSMFKSTGKFSAYWKTTKHSYCNIGGLAALVFMMTRTDKMPDDPSSEGRPASTS</sequence>
<keyword evidence="2" id="KW-0489">Methyltransferase</keyword>
<keyword evidence="2" id="KW-0808">Transferase</keyword>
<evidence type="ECO:0000259" key="5">
    <source>
        <dbReference type="PROSITE" id="PS51165"/>
    </source>
</evidence>
<dbReference type="GO" id="GO:0003723">
    <property type="term" value="F:RNA binding"/>
    <property type="evidence" value="ECO:0007669"/>
    <property type="project" value="UniProtKB-UniRule"/>
</dbReference>
<dbReference type="EMBL" id="VCGU01000009">
    <property type="protein sequence ID" value="TRY70680.1"/>
    <property type="molecule type" value="Genomic_DNA"/>
</dbReference>
<dbReference type="CDD" id="cd11715">
    <property type="entry name" value="THUMP_AdoMetMT"/>
    <property type="match status" value="1"/>
</dbReference>
<evidence type="ECO:0000256" key="3">
    <source>
        <dbReference type="ARBA" id="ARBA00022694"/>
    </source>
</evidence>
<dbReference type="PANTHER" id="PTHR14911">
    <property type="entry name" value="THUMP DOMAIN-CONTAINING"/>
    <property type="match status" value="1"/>
</dbReference>
<dbReference type="STRING" id="6832.A0A553NZ31"/>
<dbReference type="Gene3D" id="3.40.50.150">
    <property type="entry name" value="Vaccinia Virus protein VP39"/>
    <property type="match status" value="1"/>
</dbReference>
<feature type="domain" description="THUMP" evidence="5">
    <location>
        <begin position="95"/>
        <end position="217"/>
    </location>
</feature>
<dbReference type="GO" id="GO:0016423">
    <property type="term" value="F:tRNA (guanine) methyltransferase activity"/>
    <property type="evidence" value="ECO:0007669"/>
    <property type="project" value="TreeGrafter"/>
</dbReference>
<dbReference type="InterPro" id="IPR004114">
    <property type="entry name" value="THUMP_dom"/>
</dbReference>
<dbReference type="SUPFAM" id="SSF53335">
    <property type="entry name" value="S-adenosyl-L-methionine-dependent methyltransferases"/>
    <property type="match status" value="1"/>
</dbReference>
<dbReference type="PROSITE" id="PS51165">
    <property type="entry name" value="THUMP"/>
    <property type="match status" value="1"/>
</dbReference>
<dbReference type="SMART" id="SM00981">
    <property type="entry name" value="THUMP"/>
    <property type="match status" value="1"/>
</dbReference>
<dbReference type="OrthoDB" id="47730at2759"/>
<protein>
    <recommendedName>
        <fullName evidence="5">THUMP domain-containing protein</fullName>
    </recommendedName>
</protein>
<evidence type="ECO:0000313" key="6">
    <source>
        <dbReference type="EMBL" id="TRY70680.1"/>
    </source>
</evidence>
<dbReference type="GO" id="GO:0005737">
    <property type="term" value="C:cytoplasm"/>
    <property type="evidence" value="ECO:0007669"/>
    <property type="project" value="UniProtKB-SubCell"/>
</dbReference>
<dbReference type="Pfam" id="PF01170">
    <property type="entry name" value="UPF0020"/>
    <property type="match status" value="1"/>
</dbReference>
<evidence type="ECO:0000313" key="7">
    <source>
        <dbReference type="Proteomes" id="UP000318571"/>
    </source>
</evidence>
<keyword evidence="3" id="KW-0819">tRNA processing</keyword>
<accession>A0A553NZ31</accession>
<dbReference type="Proteomes" id="UP000318571">
    <property type="component" value="Chromosome 9"/>
</dbReference>
<organism evidence="6 7">
    <name type="scientific">Tigriopus californicus</name>
    <name type="common">Marine copepod</name>
    <dbReference type="NCBI Taxonomy" id="6832"/>
    <lineage>
        <taxon>Eukaryota</taxon>
        <taxon>Metazoa</taxon>
        <taxon>Ecdysozoa</taxon>
        <taxon>Arthropoda</taxon>
        <taxon>Crustacea</taxon>
        <taxon>Multicrustacea</taxon>
        <taxon>Hexanauplia</taxon>
        <taxon>Copepoda</taxon>
        <taxon>Harpacticoida</taxon>
        <taxon>Harpacticidae</taxon>
        <taxon>Tigriopus</taxon>
    </lineage>
</organism>
<keyword evidence="4" id="KW-0694">RNA-binding</keyword>
<dbReference type="InterPro" id="IPR029063">
    <property type="entry name" value="SAM-dependent_MTases_sf"/>
</dbReference>
<proteinExistence type="predicted"/>
<comment type="subcellular location">
    <subcellularLocation>
        <location evidence="1">Cytoplasm</location>
    </subcellularLocation>
</comment>
<dbReference type="FunFam" id="3.40.50.150:FF:000073">
    <property type="entry name" value="THUMP domain containing 3"/>
    <property type="match status" value="1"/>
</dbReference>
<dbReference type="InterPro" id="IPR000241">
    <property type="entry name" value="RlmKL-like_Mtase"/>
</dbReference>
<keyword evidence="7" id="KW-1185">Reference proteome</keyword>
<dbReference type="OMA" id="RYRVTCE"/>
<dbReference type="Pfam" id="PF02926">
    <property type="entry name" value="THUMP"/>
    <property type="match status" value="1"/>
</dbReference>